<evidence type="ECO:0000313" key="3">
    <source>
        <dbReference type="Proteomes" id="UP000241193"/>
    </source>
</evidence>
<evidence type="ECO:0008006" key="4">
    <source>
        <dbReference type="Google" id="ProtNLM"/>
    </source>
</evidence>
<protein>
    <recommendedName>
        <fullName evidence="4">Periplasmic heavy metal sensor</fullName>
    </recommendedName>
</protein>
<gene>
    <name evidence="2" type="ORF">C8261_16100</name>
</gene>
<comment type="caution">
    <text evidence="2">The sequence shown here is derived from an EMBL/GenBank/DDBJ whole genome shotgun (WGS) entry which is preliminary data.</text>
</comment>
<proteinExistence type="predicted"/>
<evidence type="ECO:0000256" key="1">
    <source>
        <dbReference type="SAM" id="SignalP"/>
    </source>
</evidence>
<reference evidence="2 3" key="2">
    <citation type="submission" date="2018-04" db="EMBL/GenBank/DDBJ databases">
        <title>Thauera lacus sp. nov., isolated from an saline lake in Inner Mongolia, China.</title>
        <authorList>
            <person name="Liang Q.-Y."/>
        </authorList>
    </citation>
    <scope>NUCLEOTIDE SEQUENCE [LARGE SCALE GENOMIC DNA]</scope>
    <source>
        <strain evidence="2 3">D20</strain>
    </source>
</reference>
<organism evidence="2 3">
    <name type="scientific">Pseudothauera lacus</name>
    <dbReference type="NCBI Taxonomy" id="2136175"/>
    <lineage>
        <taxon>Bacteria</taxon>
        <taxon>Pseudomonadati</taxon>
        <taxon>Pseudomonadota</taxon>
        <taxon>Betaproteobacteria</taxon>
        <taxon>Rhodocyclales</taxon>
        <taxon>Zoogloeaceae</taxon>
        <taxon>Pseudothauera</taxon>
    </lineage>
</organism>
<feature type="signal peptide" evidence="1">
    <location>
        <begin position="1"/>
        <end position="25"/>
    </location>
</feature>
<dbReference type="RefSeq" id="WP_107494756.1">
    <property type="nucleotide sequence ID" value="NZ_PZKC01000019.1"/>
</dbReference>
<keyword evidence="1" id="KW-0732">Signal</keyword>
<sequence>MTTLRQAFATALCAAALLAQPLAHAHDHPVDDLLDLPHPMRVLNRAHWQEHLSTEQKAAIAALRSEIQPRYLALMSEAIPLQEQLHAAVFAHDAAAPSREALETFADLRVRMTEVQTGAYARLKSVLGASDWEKLLQELQQH</sequence>
<dbReference type="EMBL" id="PZKC01000019">
    <property type="protein sequence ID" value="PTD95087.1"/>
    <property type="molecule type" value="Genomic_DNA"/>
</dbReference>
<feature type="chain" id="PRO_5015748520" description="Periplasmic heavy metal sensor" evidence="1">
    <location>
        <begin position="26"/>
        <end position="142"/>
    </location>
</feature>
<dbReference type="AlphaFoldDB" id="A0A2T4IBB6"/>
<dbReference type="Proteomes" id="UP000241193">
    <property type="component" value="Unassembled WGS sequence"/>
</dbReference>
<accession>A0A2T4IBB6</accession>
<evidence type="ECO:0000313" key="2">
    <source>
        <dbReference type="EMBL" id="PTD95087.1"/>
    </source>
</evidence>
<name>A0A2T4IBB6_9RHOO</name>
<keyword evidence="3" id="KW-1185">Reference proteome</keyword>
<reference evidence="2 3" key="1">
    <citation type="submission" date="2018-03" db="EMBL/GenBank/DDBJ databases">
        <authorList>
            <person name="Keele B.F."/>
        </authorList>
    </citation>
    <scope>NUCLEOTIDE SEQUENCE [LARGE SCALE GENOMIC DNA]</scope>
    <source>
        <strain evidence="2 3">D20</strain>
    </source>
</reference>